<organism evidence="2 3">
    <name type="scientific">Halorientalis brevis</name>
    <dbReference type="NCBI Taxonomy" id="1126241"/>
    <lineage>
        <taxon>Archaea</taxon>
        <taxon>Methanobacteriati</taxon>
        <taxon>Methanobacteriota</taxon>
        <taxon>Stenosarchaea group</taxon>
        <taxon>Halobacteria</taxon>
        <taxon>Halobacteriales</taxon>
        <taxon>Haloarculaceae</taxon>
        <taxon>Halorientalis</taxon>
    </lineage>
</organism>
<keyword evidence="3" id="KW-1185">Reference proteome</keyword>
<evidence type="ECO:0000313" key="2">
    <source>
        <dbReference type="EMBL" id="MFD1586898.1"/>
    </source>
</evidence>
<evidence type="ECO:0000256" key="1">
    <source>
        <dbReference type="SAM" id="MobiDB-lite"/>
    </source>
</evidence>
<reference evidence="2 3" key="1">
    <citation type="journal article" date="2019" name="Int. J. Syst. Evol. Microbiol.">
        <title>The Global Catalogue of Microorganisms (GCM) 10K type strain sequencing project: providing services to taxonomists for standard genome sequencing and annotation.</title>
        <authorList>
            <consortium name="The Broad Institute Genomics Platform"/>
            <consortium name="The Broad Institute Genome Sequencing Center for Infectious Disease"/>
            <person name="Wu L."/>
            <person name="Ma J."/>
        </authorList>
    </citation>
    <scope>NUCLEOTIDE SEQUENCE [LARGE SCALE GENOMIC DNA]</scope>
    <source>
        <strain evidence="2 3">CGMCC 1.12125</strain>
    </source>
</reference>
<accession>A0ABD6CBU5</accession>
<feature type="compositionally biased region" description="Acidic residues" evidence="1">
    <location>
        <begin position="30"/>
        <end position="53"/>
    </location>
</feature>
<proteinExistence type="predicted"/>
<sequence>MARRRTVLRTALAATTLGIAGCNALTLGREDDEDVVEEETDTDDETESDENEDHESVGEQRGERVMKQLQVLQARGVKTAADGAREVGGVMLIATKAPGAEDIDLTGMTFQWVDDTGAYDVVHEAVYDERADGAFAHEALTDEDDSLSGEATPTITSSDDRVMIVIDIGAAEPADGNQIAGAYDTSGRAPATIREGKGGLAEGETASIRITTASGTASTVQLVVPESLSGTTAVRL</sequence>
<evidence type="ECO:0000313" key="3">
    <source>
        <dbReference type="Proteomes" id="UP001597119"/>
    </source>
</evidence>
<dbReference type="Proteomes" id="UP001597119">
    <property type="component" value="Unassembled WGS sequence"/>
</dbReference>
<dbReference type="EMBL" id="JBHUDJ010000003">
    <property type="protein sequence ID" value="MFD1586898.1"/>
    <property type="molecule type" value="Genomic_DNA"/>
</dbReference>
<feature type="region of interest" description="Disordered" evidence="1">
    <location>
        <begin position="29"/>
        <end position="62"/>
    </location>
</feature>
<dbReference type="RefSeq" id="WP_247375789.1">
    <property type="nucleotide sequence ID" value="NZ_JALLGV010000001.1"/>
</dbReference>
<dbReference type="Pfam" id="PF01917">
    <property type="entry name" value="Flagellin_arch-type"/>
    <property type="match status" value="1"/>
</dbReference>
<protein>
    <recommendedName>
        <fullName evidence="4">Flagellin</fullName>
    </recommendedName>
</protein>
<dbReference type="AlphaFoldDB" id="A0ABD6CBU5"/>
<name>A0ABD6CBU5_9EURY</name>
<dbReference type="PROSITE" id="PS51257">
    <property type="entry name" value="PROKAR_LIPOPROTEIN"/>
    <property type="match status" value="1"/>
</dbReference>
<comment type="caution">
    <text evidence="2">The sequence shown here is derived from an EMBL/GenBank/DDBJ whole genome shotgun (WGS) entry which is preliminary data.</text>
</comment>
<gene>
    <name evidence="2" type="ORF">ACFR9U_07880</name>
</gene>
<evidence type="ECO:0008006" key="4">
    <source>
        <dbReference type="Google" id="ProtNLM"/>
    </source>
</evidence>
<dbReference type="InterPro" id="IPR002774">
    <property type="entry name" value="Flagellin_arc-type"/>
</dbReference>